<gene>
    <name evidence="4" type="ORF">DCAR_0522571</name>
</gene>
<organism evidence="4 5">
    <name type="scientific">Daucus carota subsp. sativus</name>
    <name type="common">Carrot</name>
    <dbReference type="NCBI Taxonomy" id="79200"/>
    <lineage>
        <taxon>Eukaryota</taxon>
        <taxon>Viridiplantae</taxon>
        <taxon>Streptophyta</taxon>
        <taxon>Embryophyta</taxon>
        <taxon>Tracheophyta</taxon>
        <taxon>Spermatophyta</taxon>
        <taxon>Magnoliopsida</taxon>
        <taxon>eudicotyledons</taxon>
        <taxon>Gunneridae</taxon>
        <taxon>Pentapetalae</taxon>
        <taxon>asterids</taxon>
        <taxon>campanulids</taxon>
        <taxon>Apiales</taxon>
        <taxon>Apiaceae</taxon>
        <taxon>Apioideae</taxon>
        <taxon>Scandiceae</taxon>
        <taxon>Daucinae</taxon>
        <taxon>Daucus</taxon>
        <taxon>Daucus sect. Daucus</taxon>
    </lineage>
</organism>
<reference evidence="4" key="2">
    <citation type="submission" date="2022-03" db="EMBL/GenBank/DDBJ databases">
        <title>Draft title - Genomic analysis of global carrot germplasm unveils the trajectory of domestication and the origin of high carotenoid orange carrot.</title>
        <authorList>
            <person name="Iorizzo M."/>
            <person name="Ellison S."/>
            <person name="Senalik D."/>
            <person name="Macko-Podgorni A."/>
            <person name="Grzebelus D."/>
            <person name="Bostan H."/>
            <person name="Rolling W."/>
            <person name="Curaba J."/>
            <person name="Simon P."/>
        </authorList>
    </citation>
    <scope>NUCLEOTIDE SEQUENCE</scope>
    <source>
        <tissue evidence="4">Leaf</tissue>
    </source>
</reference>
<feature type="region of interest" description="Disordered" evidence="3">
    <location>
        <begin position="58"/>
        <end position="91"/>
    </location>
</feature>
<comment type="similarity">
    <text evidence="2">Belongs to the IQD family.</text>
</comment>
<feature type="compositionally biased region" description="Basic and acidic residues" evidence="3">
    <location>
        <begin position="364"/>
        <end position="375"/>
    </location>
</feature>
<accession>A0AAF0X9X8</accession>
<dbReference type="InterPro" id="IPR000048">
    <property type="entry name" value="IQ_motif_EF-hand-BS"/>
</dbReference>
<evidence type="ECO:0000313" key="5">
    <source>
        <dbReference type="Proteomes" id="UP000077755"/>
    </source>
</evidence>
<dbReference type="PANTHER" id="PTHR32295:SF15">
    <property type="entry name" value="PROTEIN IQ-DOMAIN 33"/>
    <property type="match status" value="1"/>
</dbReference>
<evidence type="ECO:0000256" key="3">
    <source>
        <dbReference type="SAM" id="MobiDB-lite"/>
    </source>
</evidence>
<evidence type="ECO:0008006" key="6">
    <source>
        <dbReference type="Google" id="ProtNLM"/>
    </source>
</evidence>
<name>A0AAF0X9X8_DAUCS</name>
<dbReference type="PANTHER" id="PTHR32295">
    <property type="entry name" value="IQ-DOMAIN 5-RELATED"/>
    <property type="match status" value="1"/>
</dbReference>
<evidence type="ECO:0000256" key="1">
    <source>
        <dbReference type="ARBA" id="ARBA00022860"/>
    </source>
</evidence>
<keyword evidence="5" id="KW-1185">Reference proteome</keyword>
<dbReference type="EMBL" id="CP093347">
    <property type="protein sequence ID" value="WOH03177.1"/>
    <property type="molecule type" value="Genomic_DNA"/>
</dbReference>
<evidence type="ECO:0000313" key="4">
    <source>
        <dbReference type="EMBL" id="WOH03177.1"/>
    </source>
</evidence>
<reference evidence="4" key="1">
    <citation type="journal article" date="2016" name="Nat. Genet.">
        <title>A high-quality carrot genome assembly provides new insights into carotenoid accumulation and asterid genome evolution.</title>
        <authorList>
            <person name="Iorizzo M."/>
            <person name="Ellison S."/>
            <person name="Senalik D."/>
            <person name="Zeng P."/>
            <person name="Satapoomin P."/>
            <person name="Huang J."/>
            <person name="Bowman M."/>
            <person name="Iovene M."/>
            <person name="Sanseverino W."/>
            <person name="Cavagnaro P."/>
            <person name="Yildiz M."/>
            <person name="Macko-Podgorni A."/>
            <person name="Moranska E."/>
            <person name="Grzebelus E."/>
            <person name="Grzebelus D."/>
            <person name="Ashrafi H."/>
            <person name="Zheng Z."/>
            <person name="Cheng S."/>
            <person name="Spooner D."/>
            <person name="Van Deynze A."/>
            <person name="Simon P."/>
        </authorList>
    </citation>
    <scope>NUCLEOTIDE SEQUENCE</scope>
    <source>
        <tissue evidence="4">Leaf</tissue>
    </source>
</reference>
<dbReference type="GO" id="GO:0005516">
    <property type="term" value="F:calmodulin binding"/>
    <property type="evidence" value="ECO:0007669"/>
    <property type="project" value="UniProtKB-KW"/>
</dbReference>
<dbReference type="Proteomes" id="UP000077755">
    <property type="component" value="Chromosome 5"/>
</dbReference>
<sequence length="415" mass="47066">MGITGELVRSVFSKSKSIRGHEANVRSNQERKRWKSSVRSYLCGDEFNSVLAEEDSASLRSSKVTVSTEPEFSSTNVDDPASSVWSSEATVTQPVPENLVEKTDAESKQNDVDIQEEKHNSTSNLFRKDDAAIVIQSALRRFLARRHKEGLSLMDCKEKLVVGAESKRSNSVGTSIEVQTGNLTVQSFQEESESQLQRVQHKGRPQVLKLKEDWDDSTVSSNISKLRMQNRLEATTRRERALAYAFSQQLRVCSKKKHTRSESEVVESNMGWNWLERWMATRQQDNCLTEITKQYEPLNRNQKTATRKRLLFDIGGEEESCGSNEVAIQLDNFSVPAFSKEKEDYTKPLQDRLKPTSVSRCKTLPRDHYSKETVIKKQSAGEDEIDKKHNKPKQPSGLKKEAECKDATSKASPEL</sequence>
<keyword evidence="1" id="KW-0112">Calmodulin-binding</keyword>
<evidence type="ECO:0000256" key="2">
    <source>
        <dbReference type="ARBA" id="ARBA00024341"/>
    </source>
</evidence>
<feature type="region of interest" description="Disordered" evidence="3">
    <location>
        <begin position="344"/>
        <end position="415"/>
    </location>
</feature>
<proteinExistence type="inferred from homology"/>
<dbReference type="AlphaFoldDB" id="A0AAF0X9X8"/>
<protein>
    <recommendedName>
        <fullName evidence="6">IQ domain-containing protein</fullName>
    </recommendedName>
</protein>
<dbReference type="Pfam" id="PF00612">
    <property type="entry name" value="IQ"/>
    <property type="match status" value="1"/>
</dbReference>
<feature type="compositionally biased region" description="Basic and acidic residues" evidence="3">
    <location>
        <begin position="398"/>
        <end position="408"/>
    </location>
</feature>
<feature type="compositionally biased region" description="Basic and acidic residues" evidence="3">
    <location>
        <begin position="344"/>
        <end position="354"/>
    </location>
</feature>